<sequence>MKSLFVLSRLPALLAGLALLSACSSLLPAAAPSADSATATTLKVTPANQPLILISIDGFRPDYLQRGVSPVLNQLAQQGSSAAMMRPSFPSVTFPNHYTLVTGLRPDQHGIVANTMEDTQIPGVRFALSKREAVTDRRWWDMAEPFWVTAEKAGVKTGTMFWPGSEADIQGARPSQWAVFDEKMSPDTRVDTLLGWLDLPAVQRPRLLTLYFDQVDHAGHDFGPDSPQIAQAVAEVDAALGRLRAGLQQRSLQANLVIVSDHGMSAVSDQRVIRLNQLLADNQFRTITTGPFAGIELTAETAVQAEKALLGKHEHMECWRKSEIPARLEFGSNRRVPAVFCLAEPGWQIVANEKAKLRSSGGAHGYDNLAPDMAALFIANGPAFRAGAQIAELQNVDVYPLLMQVAGVPALPSRGKLQATRSLLSDSAGQGR</sequence>
<evidence type="ECO:0000313" key="3">
    <source>
        <dbReference type="Proteomes" id="UP000653343"/>
    </source>
</evidence>
<dbReference type="PANTHER" id="PTHR10151:SF120">
    <property type="entry name" value="BIS(5'-ADENOSYL)-TRIPHOSPHATASE"/>
    <property type="match status" value="1"/>
</dbReference>
<dbReference type="InterPro" id="IPR002591">
    <property type="entry name" value="Phosphodiest/P_Trfase"/>
</dbReference>
<dbReference type="EMBL" id="BMYU01000007">
    <property type="protein sequence ID" value="GGX47195.1"/>
    <property type="molecule type" value="Genomic_DNA"/>
</dbReference>
<evidence type="ECO:0000313" key="2">
    <source>
        <dbReference type="EMBL" id="GGX47195.1"/>
    </source>
</evidence>
<keyword evidence="3" id="KW-1185">Reference proteome</keyword>
<dbReference type="Proteomes" id="UP000653343">
    <property type="component" value="Unassembled WGS sequence"/>
</dbReference>
<feature type="signal peptide" evidence="1">
    <location>
        <begin position="1"/>
        <end position="29"/>
    </location>
</feature>
<feature type="chain" id="PRO_5047523033" evidence="1">
    <location>
        <begin position="30"/>
        <end position="432"/>
    </location>
</feature>
<accession>A0ABQ2Y0U3</accession>
<dbReference type="PANTHER" id="PTHR10151">
    <property type="entry name" value="ECTONUCLEOTIDE PYROPHOSPHATASE/PHOSPHODIESTERASE"/>
    <property type="match status" value="1"/>
</dbReference>
<name>A0ABQ2Y0U3_9BURK</name>
<reference evidence="3" key="1">
    <citation type="journal article" date="2019" name="Int. J. Syst. Evol. Microbiol.">
        <title>The Global Catalogue of Microorganisms (GCM) 10K type strain sequencing project: providing services to taxonomists for standard genome sequencing and annotation.</title>
        <authorList>
            <consortium name="The Broad Institute Genomics Platform"/>
            <consortium name="The Broad Institute Genome Sequencing Center for Infectious Disease"/>
            <person name="Wu L."/>
            <person name="Ma J."/>
        </authorList>
    </citation>
    <scope>NUCLEOTIDE SEQUENCE [LARGE SCALE GENOMIC DNA]</scope>
    <source>
        <strain evidence="3">KCTC 23917</strain>
    </source>
</reference>
<gene>
    <name evidence="2" type="ORF">GCM10010946_27070</name>
</gene>
<protein>
    <submittedName>
        <fullName evidence="2">Alkaline phosphatase family protein</fullName>
    </submittedName>
</protein>
<dbReference type="Pfam" id="PF01663">
    <property type="entry name" value="Phosphodiest"/>
    <property type="match status" value="1"/>
</dbReference>
<comment type="caution">
    <text evidence="2">The sequence shown here is derived from an EMBL/GenBank/DDBJ whole genome shotgun (WGS) entry which is preliminary data.</text>
</comment>
<evidence type="ECO:0000256" key="1">
    <source>
        <dbReference type="SAM" id="SignalP"/>
    </source>
</evidence>
<dbReference type="PROSITE" id="PS51257">
    <property type="entry name" value="PROKAR_LIPOPROTEIN"/>
    <property type="match status" value="1"/>
</dbReference>
<dbReference type="Gene3D" id="3.40.720.10">
    <property type="entry name" value="Alkaline Phosphatase, subunit A"/>
    <property type="match status" value="1"/>
</dbReference>
<dbReference type="CDD" id="cd16018">
    <property type="entry name" value="Enpp"/>
    <property type="match status" value="1"/>
</dbReference>
<proteinExistence type="predicted"/>
<keyword evidence="1" id="KW-0732">Signal</keyword>
<dbReference type="SUPFAM" id="SSF53649">
    <property type="entry name" value="Alkaline phosphatase-like"/>
    <property type="match status" value="1"/>
</dbReference>
<dbReference type="RefSeq" id="WP_189357749.1">
    <property type="nucleotide sequence ID" value="NZ_BMYU01000007.1"/>
</dbReference>
<dbReference type="InterPro" id="IPR017850">
    <property type="entry name" value="Alkaline_phosphatase_core_sf"/>
</dbReference>
<organism evidence="2 3">
    <name type="scientific">Undibacterium squillarum</name>
    <dbReference type="NCBI Taxonomy" id="1131567"/>
    <lineage>
        <taxon>Bacteria</taxon>
        <taxon>Pseudomonadati</taxon>
        <taxon>Pseudomonadota</taxon>
        <taxon>Betaproteobacteria</taxon>
        <taxon>Burkholderiales</taxon>
        <taxon>Oxalobacteraceae</taxon>
        <taxon>Undibacterium</taxon>
    </lineage>
</organism>
<dbReference type="Gene3D" id="3.30.1360.180">
    <property type="match status" value="1"/>
</dbReference>